<evidence type="ECO:0000313" key="3">
    <source>
        <dbReference type="EMBL" id="MDZ5762633.1"/>
    </source>
</evidence>
<dbReference type="InterPro" id="IPR035421">
    <property type="entry name" value="Terminase_6C"/>
</dbReference>
<dbReference type="EMBL" id="JARGYT010000078">
    <property type="protein sequence ID" value="MDZ5762633.1"/>
    <property type="molecule type" value="Genomic_DNA"/>
</dbReference>
<sequence length="324" mass="37586">MSTSIGGTLTGEGADFLIVDDPLTPMQALSNKFRQRALSWFRQSFMSRLNDKKHGAIVLIMQRLHNDDLSGLLLRSGGWEHLSLPAICTKNTKINFGCVKFTRKKGELLHLDREGIRDIENAKKELGSYAFASQYQQNPEQIENGIINPKWLIKYKNPPQFEKIYQSWDCAIKCDDRSDYTVCATFGLYGDKIYLIDILRKKLIYSKLKTLIVELANKYQPSSILIEDKASGQQLLQDLRHELPVVKCLPKWDKQTRLIISSYNIELGNFLIPYKANWLCEFEEELTNFPYVAHDDQVDALTQFFIWHKNQKDVCYKMYNLQDL</sequence>
<dbReference type="Proteomes" id="UP001293791">
    <property type="component" value="Unassembled WGS sequence"/>
</dbReference>
<keyword evidence="4" id="KW-1185">Reference proteome</keyword>
<evidence type="ECO:0000313" key="4">
    <source>
        <dbReference type="Proteomes" id="UP001293791"/>
    </source>
</evidence>
<feature type="domain" description="Terminase large subunit gp17-like C-terminal" evidence="2">
    <location>
        <begin position="167"/>
        <end position="304"/>
    </location>
</feature>
<organism evidence="3 4">
    <name type="scientific">Candidatus Cyrtobacter comes</name>
    <dbReference type="NCBI Taxonomy" id="675776"/>
    <lineage>
        <taxon>Bacteria</taxon>
        <taxon>Pseudomonadati</taxon>
        <taxon>Pseudomonadota</taxon>
        <taxon>Alphaproteobacteria</taxon>
        <taxon>Rickettsiales</taxon>
        <taxon>Candidatus Midichloriaceae</taxon>
        <taxon>Candidatus Cyrtobacter</taxon>
    </lineage>
</organism>
<proteinExistence type="predicted"/>
<gene>
    <name evidence="3" type="ORF">Cyrtocomes_01024</name>
</gene>
<dbReference type="InterPro" id="IPR006517">
    <property type="entry name" value="Phage_terminase_lsu-like_C"/>
</dbReference>
<dbReference type="Gene3D" id="3.30.420.240">
    <property type="match status" value="1"/>
</dbReference>
<dbReference type="RefSeq" id="WP_322498087.1">
    <property type="nucleotide sequence ID" value="NZ_JARGYT010000078.1"/>
</dbReference>
<evidence type="ECO:0000259" key="2">
    <source>
        <dbReference type="Pfam" id="PF17289"/>
    </source>
</evidence>
<evidence type="ECO:0000256" key="1">
    <source>
        <dbReference type="ARBA" id="ARBA00022612"/>
    </source>
</evidence>
<comment type="caution">
    <text evidence="3">The sequence shown here is derived from an EMBL/GenBank/DDBJ whole genome shotgun (WGS) entry which is preliminary data.</text>
</comment>
<protein>
    <submittedName>
        <fullName evidence="3">Terminase-like family protein</fullName>
    </submittedName>
</protein>
<dbReference type="NCBIfam" id="TIGR01630">
    <property type="entry name" value="psiM2_ORF9"/>
    <property type="match status" value="1"/>
</dbReference>
<name>A0ABU5L929_9RICK</name>
<accession>A0ABU5L929</accession>
<dbReference type="Pfam" id="PF17289">
    <property type="entry name" value="Terminase_6C"/>
    <property type="match status" value="1"/>
</dbReference>
<keyword evidence="1" id="KW-1188">Viral release from host cell</keyword>
<reference evidence="3 4" key="1">
    <citation type="submission" date="2023-02" db="EMBL/GenBank/DDBJ databases">
        <title>Host association and intracellularity evolved multiple times independently in the Rickettsiales.</title>
        <authorList>
            <person name="Castelli M."/>
            <person name="Nardi T."/>
            <person name="Gammuto L."/>
            <person name="Bellinzona G."/>
            <person name="Sabaneyeva E."/>
            <person name="Potekhin A."/>
            <person name="Serra V."/>
            <person name="Petroni G."/>
            <person name="Sassera D."/>
        </authorList>
    </citation>
    <scope>NUCLEOTIDE SEQUENCE [LARGE SCALE GENOMIC DNA]</scope>
    <source>
        <strain evidence="3 4">BOD18</strain>
    </source>
</reference>